<dbReference type="Proteomes" id="UP000654670">
    <property type="component" value="Unassembled WGS sequence"/>
</dbReference>
<name>A0A917W431_9BACL</name>
<evidence type="ECO:0000256" key="1">
    <source>
        <dbReference type="SAM" id="MobiDB-lite"/>
    </source>
</evidence>
<protein>
    <submittedName>
        <fullName evidence="2">Uncharacterized protein</fullName>
    </submittedName>
</protein>
<proteinExistence type="predicted"/>
<sequence length="75" mass="8345">MTLVCQNNAAHLSTHPYDPGIQSERERAGQTSGQEFVERKKSGKSVRKSLRCLASERDPKMIQVQESGLETVTTL</sequence>
<feature type="compositionally biased region" description="Polar residues" evidence="1">
    <location>
        <begin position="1"/>
        <end position="11"/>
    </location>
</feature>
<organism evidence="2 3">
    <name type="scientific">Sporolactobacillus putidus</name>
    <dbReference type="NCBI Taxonomy" id="492735"/>
    <lineage>
        <taxon>Bacteria</taxon>
        <taxon>Bacillati</taxon>
        <taxon>Bacillota</taxon>
        <taxon>Bacilli</taxon>
        <taxon>Bacillales</taxon>
        <taxon>Sporolactobacillaceae</taxon>
        <taxon>Sporolactobacillus</taxon>
    </lineage>
</organism>
<dbReference type="AlphaFoldDB" id="A0A917W431"/>
<accession>A0A917W431</accession>
<reference evidence="2" key="2">
    <citation type="submission" date="2020-09" db="EMBL/GenBank/DDBJ databases">
        <authorList>
            <person name="Sun Q."/>
            <person name="Ohkuma M."/>
        </authorList>
    </citation>
    <scope>NUCLEOTIDE SEQUENCE</scope>
    <source>
        <strain evidence="2">JCM 15325</strain>
    </source>
</reference>
<dbReference type="EMBL" id="BMOK01000024">
    <property type="protein sequence ID" value="GGL65666.1"/>
    <property type="molecule type" value="Genomic_DNA"/>
</dbReference>
<feature type="region of interest" description="Disordered" evidence="1">
    <location>
        <begin position="1"/>
        <end position="43"/>
    </location>
</feature>
<reference evidence="2" key="1">
    <citation type="journal article" date="2014" name="Int. J. Syst. Evol. Microbiol.">
        <title>Complete genome sequence of Corynebacterium casei LMG S-19264T (=DSM 44701T), isolated from a smear-ripened cheese.</title>
        <authorList>
            <consortium name="US DOE Joint Genome Institute (JGI-PGF)"/>
            <person name="Walter F."/>
            <person name="Albersmeier A."/>
            <person name="Kalinowski J."/>
            <person name="Ruckert C."/>
        </authorList>
    </citation>
    <scope>NUCLEOTIDE SEQUENCE</scope>
    <source>
        <strain evidence="2">JCM 15325</strain>
    </source>
</reference>
<comment type="caution">
    <text evidence="2">The sequence shown here is derived from an EMBL/GenBank/DDBJ whole genome shotgun (WGS) entry which is preliminary data.</text>
</comment>
<evidence type="ECO:0000313" key="2">
    <source>
        <dbReference type="EMBL" id="GGL65666.1"/>
    </source>
</evidence>
<evidence type="ECO:0000313" key="3">
    <source>
        <dbReference type="Proteomes" id="UP000654670"/>
    </source>
</evidence>
<keyword evidence="3" id="KW-1185">Reference proteome</keyword>
<gene>
    <name evidence="2" type="ORF">GCM10007968_32080</name>
</gene>